<feature type="transmembrane region" description="Helical" evidence="2">
    <location>
        <begin position="12"/>
        <end position="29"/>
    </location>
</feature>
<dbReference type="AlphaFoldDB" id="A0A975IP05"/>
<dbReference type="Pfam" id="PF01841">
    <property type="entry name" value="Transglut_core"/>
    <property type="match status" value="1"/>
</dbReference>
<feature type="transmembrane region" description="Helical" evidence="2">
    <location>
        <begin position="35"/>
        <end position="56"/>
    </location>
</feature>
<dbReference type="Pfam" id="PF11992">
    <property type="entry name" value="TgpA_N"/>
    <property type="match status" value="1"/>
</dbReference>
<reference evidence="4" key="1">
    <citation type="submission" date="2021-03" db="EMBL/GenBank/DDBJ databases">
        <title>Agromyces archimandritus sp. nov., isolated from the cockroach Archimandrita tessellata.</title>
        <authorList>
            <person name="Guzman J."/>
            <person name="Ortuzar M."/>
            <person name="Poehlein A."/>
            <person name="Daniel R."/>
            <person name="Trujillo M."/>
            <person name="Vilcinskas A."/>
        </authorList>
    </citation>
    <scope>NUCLEOTIDE SEQUENCE</scope>
    <source>
        <strain evidence="4">G127AT</strain>
    </source>
</reference>
<dbReference type="PANTHER" id="PTHR42736">
    <property type="entry name" value="PROTEIN-GLUTAMINE GAMMA-GLUTAMYLTRANSFERASE"/>
    <property type="match status" value="1"/>
</dbReference>
<dbReference type="RefSeq" id="WP_210899465.1">
    <property type="nucleotide sequence ID" value="NZ_CP071696.1"/>
</dbReference>
<feature type="region of interest" description="Disordered" evidence="1">
    <location>
        <begin position="533"/>
        <end position="592"/>
    </location>
</feature>
<dbReference type="InterPro" id="IPR038765">
    <property type="entry name" value="Papain-like_cys_pep_sf"/>
</dbReference>
<evidence type="ECO:0000313" key="4">
    <source>
        <dbReference type="EMBL" id="QTX05137.1"/>
    </source>
</evidence>
<proteinExistence type="predicted"/>
<feature type="transmembrane region" description="Helical" evidence="2">
    <location>
        <begin position="210"/>
        <end position="229"/>
    </location>
</feature>
<dbReference type="InterPro" id="IPR052901">
    <property type="entry name" value="Bact_TGase-like"/>
</dbReference>
<dbReference type="SUPFAM" id="SSF54001">
    <property type="entry name" value="Cysteine proteinases"/>
    <property type="match status" value="1"/>
</dbReference>
<keyword evidence="5" id="KW-1185">Reference proteome</keyword>
<evidence type="ECO:0000256" key="2">
    <source>
        <dbReference type="SAM" id="Phobius"/>
    </source>
</evidence>
<feature type="domain" description="Transglutaminase-like" evidence="3">
    <location>
        <begin position="473"/>
        <end position="542"/>
    </location>
</feature>
<keyword evidence="2" id="KW-0472">Membrane</keyword>
<protein>
    <recommendedName>
        <fullName evidence="3">Transglutaminase-like domain-containing protein</fullName>
    </recommendedName>
</protein>
<feature type="compositionally biased region" description="Acidic residues" evidence="1">
    <location>
        <begin position="577"/>
        <end position="589"/>
    </location>
</feature>
<feature type="transmembrane region" description="Helical" evidence="2">
    <location>
        <begin position="605"/>
        <end position="626"/>
    </location>
</feature>
<dbReference type="KEGG" id="aarc:G127AT_02575"/>
<dbReference type="InterPro" id="IPR002931">
    <property type="entry name" value="Transglutaminase-like"/>
</dbReference>
<gene>
    <name evidence="4" type="ORF">G127AT_02575</name>
</gene>
<keyword evidence="2" id="KW-1133">Transmembrane helix</keyword>
<name>A0A975IP05_9MICO</name>
<organism evidence="4 5">
    <name type="scientific">Agromyces archimandritae</name>
    <dbReference type="NCBI Taxonomy" id="2781962"/>
    <lineage>
        <taxon>Bacteria</taxon>
        <taxon>Bacillati</taxon>
        <taxon>Actinomycetota</taxon>
        <taxon>Actinomycetes</taxon>
        <taxon>Micrococcales</taxon>
        <taxon>Microbacteriaceae</taxon>
        <taxon>Agromyces</taxon>
    </lineage>
</organism>
<dbReference type="PANTHER" id="PTHR42736:SF1">
    <property type="entry name" value="PROTEIN-GLUTAMINE GAMMA-GLUTAMYLTRANSFERASE"/>
    <property type="match status" value="1"/>
</dbReference>
<feature type="transmembrane region" description="Helical" evidence="2">
    <location>
        <begin position="173"/>
        <end position="190"/>
    </location>
</feature>
<dbReference type="SMART" id="SM00460">
    <property type="entry name" value="TGc"/>
    <property type="match status" value="1"/>
</dbReference>
<feature type="transmembrane region" description="Helical" evidence="2">
    <location>
        <begin position="124"/>
        <end position="144"/>
    </location>
</feature>
<dbReference type="InterPro" id="IPR021878">
    <property type="entry name" value="TgpA_N"/>
</dbReference>
<evidence type="ECO:0000313" key="5">
    <source>
        <dbReference type="Proteomes" id="UP000671914"/>
    </source>
</evidence>
<dbReference type="Gene3D" id="3.10.620.30">
    <property type="match status" value="1"/>
</dbReference>
<feature type="compositionally biased region" description="Basic and acidic residues" evidence="1">
    <location>
        <begin position="542"/>
        <end position="554"/>
    </location>
</feature>
<dbReference type="Proteomes" id="UP000671914">
    <property type="component" value="Chromosome"/>
</dbReference>
<evidence type="ECO:0000256" key="1">
    <source>
        <dbReference type="SAM" id="MobiDB-lite"/>
    </source>
</evidence>
<feature type="transmembrane region" description="Helical" evidence="2">
    <location>
        <begin position="151"/>
        <end position="167"/>
    </location>
</feature>
<sequence>MSMRPGIRRRIASCLLLVLALGVAVLPWWPVYESAAFVVAVAVAVAAGLAVGVWSAVRGASRWATALAGLGAVLVLGVPAAVPSRALWGVLPTPAGFAELMPALVLSWKQLVTIAIPVGSYRALLVPVFVLTLAAAIVAVVVALRARHRSAAILAPAALFAAGVALGSSREVLGAWPAFAFLAVTALWLLHVRIGASRAGGDARMLARRLVAATAMTALAIGLAGAAAAELPARPRTVVRTEIRPPFEPRSFVSPLAEFRASFAEGAAEESMLEVRGLPAGAGLRVAVLDAYDGVVYGVGGSRSASGRFVRVPYRLDRTELAGDRERIEVVVAGYAEPWVPGIGALEQIEFAGPNRERLADAFFLDDGTGTAVASAVLSRGDRYTASSVVPATERDVAELVPGTAVMPASVRAPDEVLRLLDRWTVDATGPGERLAAVVRGIRRDGYVSHGQDADAAPSRSGHAIDRLVELASEEPMVGDGEQYAVLAALLAREIGFPARVVVGYLGGETEDGVTVFRGADRQAWIEVQASDGTWIPVDPNPEPREIPEREPERPTSVTRPQTVLPPPPEGTPVDDLAAEPEEGDDDPRGDEPAWLGVLLGALRVAGWSLLGLALLASPFLAVIGAKASRRRSRKRAPTALERVEGAWDELEDAARDAGHRIRPGATRAEQAAQFGGMEALVLAAVVDRAAFAPGEPARDQEQLAWARLARARRELGRGRRPAERWRAAVSLDSFGRYPGSREGGPRR</sequence>
<feature type="transmembrane region" description="Helical" evidence="2">
    <location>
        <begin position="63"/>
        <end position="82"/>
    </location>
</feature>
<evidence type="ECO:0000259" key="3">
    <source>
        <dbReference type="SMART" id="SM00460"/>
    </source>
</evidence>
<keyword evidence="2" id="KW-0812">Transmembrane</keyword>
<dbReference type="EMBL" id="CP071696">
    <property type="protein sequence ID" value="QTX05137.1"/>
    <property type="molecule type" value="Genomic_DNA"/>
</dbReference>
<accession>A0A975IP05</accession>